<dbReference type="InterPro" id="IPR056681">
    <property type="entry name" value="DUF7779"/>
</dbReference>
<evidence type="ECO:0000256" key="1">
    <source>
        <dbReference type="SAM" id="MobiDB-lite"/>
    </source>
</evidence>
<feature type="domain" description="DUF7779" evidence="2">
    <location>
        <begin position="647"/>
        <end position="733"/>
    </location>
</feature>
<dbReference type="PANTHER" id="PTHR35205">
    <property type="entry name" value="NB-ARC AND TPR DOMAIN PROTEIN"/>
    <property type="match status" value="1"/>
</dbReference>
<gene>
    <name evidence="3" type="ORF">BP5796_12483</name>
</gene>
<dbReference type="EMBL" id="PDLN01000022">
    <property type="protein sequence ID" value="RDW57682.1"/>
    <property type="molecule type" value="Genomic_DNA"/>
</dbReference>
<dbReference type="Gene3D" id="1.25.40.10">
    <property type="entry name" value="Tetratricopeptide repeat domain"/>
    <property type="match status" value="1"/>
</dbReference>
<dbReference type="PANTHER" id="PTHR35205:SF1">
    <property type="entry name" value="ZU5 DOMAIN-CONTAINING PROTEIN"/>
    <property type="match status" value="1"/>
</dbReference>
<dbReference type="InterPro" id="IPR027417">
    <property type="entry name" value="P-loop_NTPase"/>
</dbReference>
<feature type="compositionally biased region" description="Low complexity" evidence="1">
    <location>
        <begin position="341"/>
        <end position="355"/>
    </location>
</feature>
<name>A0A3D8Q770_9HELO</name>
<feature type="region of interest" description="Disordered" evidence="1">
    <location>
        <begin position="314"/>
        <end position="357"/>
    </location>
</feature>
<accession>A0A3D8Q770</accession>
<keyword evidence="4" id="KW-1185">Reference proteome</keyword>
<dbReference type="InterPro" id="IPR011990">
    <property type="entry name" value="TPR-like_helical_dom_sf"/>
</dbReference>
<dbReference type="SUPFAM" id="SSF52540">
    <property type="entry name" value="P-loop containing nucleoside triphosphate hydrolases"/>
    <property type="match status" value="1"/>
</dbReference>
<proteinExistence type="predicted"/>
<dbReference type="OrthoDB" id="6161812at2759"/>
<dbReference type="AlphaFoldDB" id="A0A3D8Q770"/>
<dbReference type="Proteomes" id="UP000256328">
    <property type="component" value="Unassembled WGS sequence"/>
</dbReference>
<evidence type="ECO:0000259" key="2">
    <source>
        <dbReference type="Pfam" id="PF25000"/>
    </source>
</evidence>
<comment type="caution">
    <text evidence="3">The sequence shown here is derived from an EMBL/GenBank/DDBJ whole genome shotgun (WGS) entry which is preliminary data.</text>
</comment>
<dbReference type="Pfam" id="PF25000">
    <property type="entry name" value="DUF7779"/>
    <property type="match status" value="1"/>
</dbReference>
<organism evidence="3 4">
    <name type="scientific">Coleophoma crateriformis</name>
    <dbReference type="NCBI Taxonomy" id="565419"/>
    <lineage>
        <taxon>Eukaryota</taxon>
        <taxon>Fungi</taxon>
        <taxon>Dikarya</taxon>
        <taxon>Ascomycota</taxon>
        <taxon>Pezizomycotina</taxon>
        <taxon>Leotiomycetes</taxon>
        <taxon>Helotiales</taxon>
        <taxon>Dermateaceae</taxon>
        <taxon>Coleophoma</taxon>
    </lineage>
</organism>
<evidence type="ECO:0000313" key="4">
    <source>
        <dbReference type="Proteomes" id="UP000256328"/>
    </source>
</evidence>
<sequence length="967" mass="108486">MNDEIFPKPIESLENADRAEVLQLVYATPESPSLGLDVVFIYGVRALDVTGVPSGWLTSLTKLVPQNSSIFAFNLAYRADNGFMWQDIVGKAGQLLEALFLKFHGCTRPLEIICYGFAGVVFKHTLWRAYQQHRYRTSIVKAISGIVFLATPHITKSELEDVRTLSMILQGDMRSGTKRGLAKADVSKLAYSSVQFEELKVQFPILSCYETRETKLRSSKWGSKKEILVSEQLSKTSASREKLVGIDARLSEIFLNTDALIHLHIKKCGTLCLEYAVARAKENNFENRRQTLAHGHQNTPQIIYSPLVAPCHQQTSGSASPISSPQSISPYLTGERNRNLSQSSSNQTSYTGSNSDSSLEIVKPNVKLPAYYFKPGTVTRRNVDFKGRIDKLKEIDDLLIPKKPRNSEEDDDIEDLGHRIVILCGPGGIGKTQLGVEYMHTRKTQFDFIGFIQAESRERLTNSFVGIAIKLGLRFQNSHQDPRITIDNVKSWLEDTPGVRWLLVFDNLDRQDIIQEFWPDEGNGSILITCRDPITLINYGHGSTSINLDMLPLSDAIDLLFKMIQDVVPPIGQGHSKSNTRNDAEAVVRALDCFPLAIVQMAGVMREYNLNLSQFLRFYREEAHRVGFLGSGGPNPHGYNLNLATTWALAKLSRGARCILSVISLLDPDGIPEAIFTADPQKAGLLEMPSSETMYLAMRELTRSSLIALTRIQEHQENEIVIRRVAQDIVRALLLKSLDAEKDAFCKTFAATATLLKTVWPSILGGSQFGYTTSYKVDRWPECSKYLPHIIKMLYIFKNNISEEDRAKSATRPFAWLLCEAAWFENERSNVQEGLDLARATIWMFDYMDKSSLSDVESIDLRATAYGTMGVLAQLADKPEDALYYDELNLKLRQEAYAITKEVDATLAAGYGHLAEALALNGLFGKAKEMFEKSIEVRRQMPNFTPLQLFTPLLGLGQIACYERNYT</sequence>
<dbReference type="GO" id="GO:0043531">
    <property type="term" value="F:ADP binding"/>
    <property type="evidence" value="ECO:0007669"/>
    <property type="project" value="InterPro"/>
</dbReference>
<evidence type="ECO:0000313" key="3">
    <source>
        <dbReference type="EMBL" id="RDW57682.1"/>
    </source>
</evidence>
<dbReference type="Gene3D" id="3.40.50.300">
    <property type="entry name" value="P-loop containing nucleotide triphosphate hydrolases"/>
    <property type="match status" value="1"/>
</dbReference>
<feature type="compositionally biased region" description="Low complexity" evidence="1">
    <location>
        <begin position="314"/>
        <end position="330"/>
    </location>
</feature>
<protein>
    <recommendedName>
        <fullName evidence="2">DUF7779 domain-containing protein</fullName>
    </recommendedName>
</protein>
<dbReference type="SUPFAM" id="SSF48452">
    <property type="entry name" value="TPR-like"/>
    <property type="match status" value="1"/>
</dbReference>
<reference evidence="3 4" key="1">
    <citation type="journal article" date="2018" name="IMA Fungus">
        <title>IMA Genome-F 9: Draft genome sequence of Annulohypoxylon stygium, Aspergillus mulundensis, Berkeleyomyces basicola (syn. Thielaviopsis basicola), Ceratocystis smalleyi, two Cercospora beticola strains, Coleophoma cylindrospora, Fusarium fracticaudum, Phialophora cf. hyalina, and Morchella septimelata.</title>
        <authorList>
            <person name="Wingfield B.D."/>
            <person name="Bills G.F."/>
            <person name="Dong Y."/>
            <person name="Huang W."/>
            <person name="Nel W.J."/>
            <person name="Swalarsk-Parry B.S."/>
            <person name="Vaghefi N."/>
            <person name="Wilken P.M."/>
            <person name="An Z."/>
            <person name="de Beer Z.W."/>
            <person name="De Vos L."/>
            <person name="Chen L."/>
            <person name="Duong T.A."/>
            <person name="Gao Y."/>
            <person name="Hammerbacher A."/>
            <person name="Kikkert J.R."/>
            <person name="Li Y."/>
            <person name="Li H."/>
            <person name="Li K."/>
            <person name="Li Q."/>
            <person name="Liu X."/>
            <person name="Ma X."/>
            <person name="Naidoo K."/>
            <person name="Pethybridge S.J."/>
            <person name="Sun J."/>
            <person name="Steenkamp E.T."/>
            <person name="van der Nest M.A."/>
            <person name="van Wyk S."/>
            <person name="Wingfield M.J."/>
            <person name="Xiong C."/>
            <person name="Yue Q."/>
            <person name="Zhang X."/>
        </authorList>
    </citation>
    <scope>NUCLEOTIDE SEQUENCE [LARGE SCALE GENOMIC DNA]</scope>
    <source>
        <strain evidence="3 4">BP5796</strain>
    </source>
</reference>